<dbReference type="RefSeq" id="WP_061894242.1">
    <property type="nucleotide sequence ID" value="NZ_CP035922.1"/>
</dbReference>
<evidence type="ECO:0000313" key="2">
    <source>
        <dbReference type="Proteomes" id="UP000075349"/>
    </source>
</evidence>
<accession>A0A151JDA9</accession>
<evidence type="ECO:0008006" key="3">
    <source>
        <dbReference type="Google" id="ProtNLM"/>
    </source>
</evidence>
<dbReference type="GeneID" id="95680069"/>
<dbReference type="Proteomes" id="UP000075349">
    <property type="component" value="Unassembled WGS sequence"/>
</dbReference>
<dbReference type="AlphaFoldDB" id="A0A151JDA9"/>
<dbReference type="EMBL" id="LOMK01000002">
    <property type="protein sequence ID" value="KYN23735.1"/>
    <property type="molecule type" value="Genomic_DNA"/>
</dbReference>
<organism evidence="1 2">
    <name type="scientific">Vibrio cidicii</name>
    <dbReference type="NCBI Taxonomy" id="1763883"/>
    <lineage>
        <taxon>Bacteria</taxon>
        <taxon>Pseudomonadati</taxon>
        <taxon>Pseudomonadota</taxon>
        <taxon>Gammaproteobacteria</taxon>
        <taxon>Vibrionales</taxon>
        <taxon>Vibrionaceae</taxon>
        <taxon>Vibrio</taxon>
    </lineage>
</organism>
<name>A0A151JDA9_9VIBR</name>
<proteinExistence type="predicted"/>
<protein>
    <recommendedName>
        <fullName evidence="3">RloB domain-containing protein</fullName>
    </recommendedName>
</protein>
<evidence type="ECO:0000313" key="1">
    <source>
        <dbReference type="EMBL" id="KYN23735.1"/>
    </source>
</evidence>
<comment type="caution">
    <text evidence="1">The sequence shown here is derived from an EMBL/GenBank/DDBJ whole genome shotgun (WGS) entry which is preliminary data.</text>
</comment>
<sequence>MAKKKVRKANVASLIVVGEGIHDRAFLNHMKDNYDGRETGQVVKIESSDGGSPRNILMSAKKSQEAAYDKRYVLMDSDVAIPQQDWAYAKKHKIEVILSTPVCLEGMLLDVLGVKAGTCGDSCKTKLRPYLGGCPTQKTSYQKSFSKKVLDATEKEQIVKLRELLSNQK</sequence>
<reference evidence="2" key="1">
    <citation type="submission" date="2015-12" db="EMBL/GenBank/DDBJ databases">
        <authorList>
            <person name="Tarr C.L."/>
            <person name="Gladney L.M."/>
        </authorList>
    </citation>
    <scope>NUCLEOTIDE SEQUENCE [LARGE SCALE GENOMIC DNA]</scope>
    <source>
        <strain evidence="2">2756-81</strain>
    </source>
</reference>
<gene>
    <name evidence="1" type="ORF">AUQ44_17630</name>
</gene>